<dbReference type="GO" id="GO:0004527">
    <property type="term" value="F:exonuclease activity"/>
    <property type="evidence" value="ECO:0007669"/>
    <property type="project" value="UniProtKB-KW"/>
</dbReference>
<protein>
    <submittedName>
        <fullName evidence="1">Exonuclease</fullName>
    </submittedName>
</protein>
<reference evidence="1 2" key="1">
    <citation type="submission" date="2019-07" db="EMBL/GenBank/DDBJ databases">
        <authorList>
            <person name="Abdullah A."/>
            <person name="Lima G.C."/>
            <person name="Cuneo C.K."/>
            <person name="Ennest D.C."/>
            <person name="Fritz K.J."/>
            <person name="Johnson B.T."/>
            <person name="Larson S.M."/>
            <person name="Lemunyete M.N."/>
            <person name="Murray M.B."/>
            <person name="Osmond D.E."/>
            <person name="Patras K.A."/>
            <person name="Ransibrahmanakul S."/>
            <person name="Simpson K.A."/>
            <person name="Thull B.S."/>
            <person name="Wetzel S."/>
            <person name="Bonilla J.A."/>
            <person name="Klyczek K."/>
            <person name="Garlena R.A."/>
            <person name="Russell D.A."/>
            <person name="Pope W.H."/>
            <person name="Jacobs-Sera D."/>
            <person name="Hatfull G.F."/>
        </authorList>
    </citation>
    <scope>NUCLEOTIDE SEQUENCE [LARGE SCALE GENOMIC DNA]</scope>
</reference>
<proteinExistence type="predicted"/>
<keyword evidence="1" id="KW-0269">Exonuclease</keyword>
<keyword evidence="2" id="KW-1185">Reference proteome</keyword>
<evidence type="ECO:0000313" key="1">
    <source>
        <dbReference type="EMBL" id="QED11733.1"/>
    </source>
</evidence>
<sequence>MKFNRHPELEGRHAYLSASKHHWTNYDEEKFERTYFNALAAAKGTAIHEYAARAIKLGMKQPQNNKTVCMYINDAIGYKMEPEQVLMYSPNAFGTADAISFRRDVLRIHDLKTGTTPSSFRQLEIYCAFFCLEYDVNPHKIGMELKIYKNDEVLEHTADPVVVENIMIRTVDYDQRITNIQREVLL</sequence>
<accession>A0A5B8WGT5</accession>
<gene>
    <name evidence="1" type="primary">245</name>
    <name evidence="1" type="ORF">SEA_QUI_245</name>
</gene>
<dbReference type="GeneID" id="77936605"/>
<name>A0A5B8WGT5_9CAUD</name>
<dbReference type="Proteomes" id="UP000321915">
    <property type="component" value="Segment"/>
</dbReference>
<organism evidence="1 2">
    <name type="scientific">Arthrobacter phage Qui</name>
    <dbReference type="NCBI Taxonomy" id="2603260"/>
    <lineage>
        <taxon>Viruses</taxon>
        <taxon>Duplodnaviria</taxon>
        <taxon>Heunggongvirae</taxon>
        <taxon>Uroviricota</taxon>
        <taxon>Caudoviricetes</taxon>
        <taxon>Quivirus</taxon>
        <taxon>Quivirus qui</taxon>
    </lineage>
</organism>
<dbReference type="RefSeq" id="YP_010660611.1">
    <property type="nucleotide sequence ID" value="NC_070877.1"/>
</dbReference>
<dbReference type="KEGG" id="vg:77936605"/>
<dbReference type="EMBL" id="MN183282">
    <property type="protein sequence ID" value="QED11733.1"/>
    <property type="molecule type" value="Genomic_DNA"/>
</dbReference>
<evidence type="ECO:0000313" key="2">
    <source>
        <dbReference type="Proteomes" id="UP000321915"/>
    </source>
</evidence>
<keyword evidence="1" id="KW-0540">Nuclease</keyword>
<keyword evidence="1" id="KW-0378">Hydrolase</keyword>